<dbReference type="AlphaFoldDB" id="A0A0U1LM19"/>
<dbReference type="EMBL" id="CVMT01000001">
    <property type="protein sequence ID" value="CRG84077.1"/>
    <property type="molecule type" value="Genomic_DNA"/>
</dbReference>
<dbReference type="InterPro" id="IPR052479">
    <property type="entry name" value="GPI-anchor_Adhesion_Reg"/>
</dbReference>
<keyword evidence="1 3" id="KW-0732">Signal</keyword>
<feature type="region of interest" description="Disordered" evidence="2">
    <location>
        <begin position="115"/>
        <end position="185"/>
    </location>
</feature>
<dbReference type="OrthoDB" id="5316007at2759"/>
<dbReference type="InterPro" id="IPR018466">
    <property type="entry name" value="Kre9/Knh1-like_N"/>
</dbReference>
<dbReference type="Proteomes" id="UP000054383">
    <property type="component" value="Unassembled WGS sequence"/>
</dbReference>
<evidence type="ECO:0000313" key="6">
    <source>
        <dbReference type="Proteomes" id="UP000054383"/>
    </source>
</evidence>
<dbReference type="PANTHER" id="PTHR35185:SF1">
    <property type="entry name" value="UPF0619 GPI-ANCHORED MEMBRANE PROTEIN C1322.10"/>
    <property type="match status" value="1"/>
</dbReference>
<feature type="signal peptide" evidence="3">
    <location>
        <begin position="1"/>
        <end position="17"/>
    </location>
</feature>
<organism evidence="5 6">
    <name type="scientific">Talaromyces islandicus</name>
    <name type="common">Penicillium islandicum</name>
    <dbReference type="NCBI Taxonomy" id="28573"/>
    <lineage>
        <taxon>Eukaryota</taxon>
        <taxon>Fungi</taxon>
        <taxon>Dikarya</taxon>
        <taxon>Ascomycota</taxon>
        <taxon>Pezizomycotina</taxon>
        <taxon>Eurotiomycetes</taxon>
        <taxon>Eurotiomycetidae</taxon>
        <taxon>Eurotiales</taxon>
        <taxon>Trichocomaceae</taxon>
        <taxon>Talaromyces</taxon>
        <taxon>Talaromyces sect. Islandici</taxon>
    </lineage>
</organism>
<dbReference type="STRING" id="28573.A0A0U1LM19"/>
<accession>A0A0U1LM19</accession>
<evidence type="ECO:0000256" key="1">
    <source>
        <dbReference type="ARBA" id="ARBA00022729"/>
    </source>
</evidence>
<name>A0A0U1LM19_TALIS</name>
<dbReference type="PANTHER" id="PTHR35185">
    <property type="entry name" value="SERINE/THREONINE-RICH PROTEIN ADG2-RELATED"/>
    <property type="match status" value="1"/>
</dbReference>
<sequence length="208" mass="20420">MHFKLDAALLFAATASALQVTSPTKGTKLDLSNSDPTSFDIELVNEHVNPPVSKTIATNVQTSAGSYTFNSMNAAVGEGYQINLISNEQQNTGILAQSPNFDVSEASGTSSTVSATFTTTSSTSSGTSSSTTSSSSSSSSSSTTTGSATSSSSSSKTASTTATRKGSASSSGVSSSSTSQPSTGAANAVGVSAANVGGILGGVLALLI</sequence>
<feature type="chain" id="PRO_5006711088" description="Yeast cell wall synthesis Kre9/Knh1-like N-terminal domain-containing protein" evidence="3">
    <location>
        <begin position="18"/>
        <end position="208"/>
    </location>
</feature>
<feature type="domain" description="Yeast cell wall synthesis Kre9/Knh1-like N-terminal" evidence="4">
    <location>
        <begin position="22"/>
        <end position="103"/>
    </location>
</feature>
<evidence type="ECO:0000256" key="2">
    <source>
        <dbReference type="SAM" id="MobiDB-lite"/>
    </source>
</evidence>
<evidence type="ECO:0000259" key="4">
    <source>
        <dbReference type="Pfam" id="PF10342"/>
    </source>
</evidence>
<dbReference type="Pfam" id="PF10342">
    <property type="entry name" value="Kre9_KNH"/>
    <property type="match status" value="1"/>
</dbReference>
<reference evidence="5 6" key="1">
    <citation type="submission" date="2015-04" db="EMBL/GenBank/DDBJ databases">
        <authorList>
            <person name="Syromyatnikov M.Y."/>
            <person name="Popov V.N."/>
        </authorList>
    </citation>
    <scope>NUCLEOTIDE SEQUENCE [LARGE SCALE GENOMIC DNA]</scope>
    <source>
        <strain evidence="5">WF-38-12</strain>
    </source>
</reference>
<evidence type="ECO:0000256" key="3">
    <source>
        <dbReference type="SAM" id="SignalP"/>
    </source>
</evidence>
<protein>
    <recommendedName>
        <fullName evidence="4">Yeast cell wall synthesis Kre9/Knh1-like N-terminal domain-containing protein</fullName>
    </recommendedName>
</protein>
<dbReference type="OMA" id="SFDIYLV"/>
<keyword evidence="6" id="KW-1185">Reference proteome</keyword>
<gene>
    <name evidence="5" type="ORF">PISL3812_01414</name>
</gene>
<proteinExistence type="predicted"/>
<evidence type="ECO:0000313" key="5">
    <source>
        <dbReference type="EMBL" id="CRG84077.1"/>
    </source>
</evidence>